<organism evidence="4 5">
    <name type="scientific">Citrus sinensis</name>
    <name type="common">Sweet orange</name>
    <name type="synonym">Citrus aurantium var. sinensis</name>
    <dbReference type="NCBI Taxonomy" id="2711"/>
    <lineage>
        <taxon>Eukaryota</taxon>
        <taxon>Viridiplantae</taxon>
        <taxon>Streptophyta</taxon>
        <taxon>Embryophyta</taxon>
        <taxon>Tracheophyta</taxon>
        <taxon>Spermatophyta</taxon>
        <taxon>Magnoliopsida</taxon>
        <taxon>eudicotyledons</taxon>
        <taxon>Gunneridae</taxon>
        <taxon>Pentapetalae</taxon>
        <taxon>rosids</taxon>
        <taxon>malvids</taxon>
        <taxon>Sapindales</taxon>
        <taxon>Rutaceae</taxon>
        <taxon>Aurantioideae</taxon>
        <taxon>Citrus</taxon>
    </lineage>
</organism>
<dbReference type="AlphaFoldDB" id="A0A067FZ60"/>
<feature type="non-terminal residue" evidence="4">
    <location>
        <position position="1"/>
    </location>
</feature>
<reference evidence="4 5" key="1">
    <citation type="submission" date="2014-04" db="EMBL/GenBank/DDBJ databases">
        <authorList>
            <consortium name="International Citrus Genome Consortium"/>
            <person name="Gmitter F."/>
            <person name="Chen C."/>
            <person name="Farmerie W."/>
            <person name="Harkins T."/>
            <person name="Desany B."/>
            <person name="Mohiuddin M."/>
            <person name="Kodira C."/>
            <person name="Borodovsky M."/>
            <person name="Lomsadze A."/>
            <person name="Burns P."/>
            <person name="Jenkins J."/>
            <person name="Prochnik S."/>
            <person name="Shu S."/>
            <person name="Chapman J."/>
            <person name="Pitluck S."/>
            <person name="Schmutz J."/>
            <person name="Rokhsar D."/>
        </authorList>
    </citation>
    <scope>NUCLEOTIDE SEQUENCE</scope>
</reference>
<dbReference type="PANTHER" id="PTHR43379:SF1">
    <property type="entry name" value="CYSTATHIONINE GAMMA-SYNTHASE 1, CHLOROPLASTIC-RELATED"/>
    <property type="match status" value="1"/>
</dbReference>
<dbReference type="SUPFAM" id="SSF53383">
    <property type="entry name" value="PLP-dependent transferases"/>
    <property type="match status" value="1"/>
</dbReference>
<protein>
    <recommendedName>
        <fullName evidence="6">Cystathionine gamma-synthase</fullName>
    </recommendedName>
</protein>
<dbReference type="Gene3D" id="3.90.1150.10">
    <property type="entry name" value="Aspartate Aminotransferase, domain 1"/>
    <property type="match status" value="1"/>
</dbReference>
<gene>
    <name evidence="4" type="ORF">CISIN_1g0091673mg</name>
</gene>
<evidence type="ECO:0000313" key="4">
    <source>
        <dbReference type="EMBL" id="KDO72633.1"/>
    </source>
</evidence>
<dbReference type="InterPro" id="IPR000277">
    <property type="entry name" value="Cys/Met-Metab_PyrdxlP-dep_enz"/>
</dbReference>
<dbReference type="GO" id="GO:0003962">
    <property type="term" value="F:cystathionine gamma-synthase activity"/>
    <property type="evidence" value="ECO:0007669"/>
    <property type="project" value="InterPro"/>
</dbReference>
<dbReference type="PANTHER" id="PTHR43379">
    <property type="entry name" value="CYSTATHIONINE GAMMA-SYNTHASE"/>
    <property type="match status" value="1"/>
</dbReference>
<accession>A0A067FZ60</accession>
<comment type="similarity">
    <text evidence="3">Belongs to the trans-sulfuration enzymes family.</text>
</comment>
<comment type="cofactor">
    <cofactor evidence="1 3">
        <name>pyridoxal 5'-phosphate</name>
        <dbReference type="ChEBI" id="CHEBI:597326"/>
    </cofactor>
</comment>
<dbReference type="Proteomes" id="UP000027120">
    <property type="component" value="Unassembled WGS sequence"/>
</dbReference>
<evidence type="ECO:0000256" key="1">
    <source>
        <dbReference type="ARBA" id="ARBA00001933"/>
    </source>
</evidence>
<dbReference type="InterPro" id="IPR015422">
    <property type="entry name" value="PyrdxlP-dep_Trfase_small"/>
</dbReference>
<dbReference type="Pfam" id="PF01053">
    <property type="entry name" value="Cys_Met_Meta_PP"/>
    <property type="match status" value="1"/>
</dbReference>
<evidence type="ECO:0000313" key="5">
    <source>
        <dbReference type="Proteomes" id="UP000027120"/>
    </source>
</evidence>
<dbReference type="EMBL" id="KK784887">
    <property type="protein sequence ID" value="KDO72633.1"/>
    <property type="molecule type" value="Genomic_DNA"/>
</dbReference>
<dbReference type="InterPro" id="IPR044639">
    <property type="entry name" value="CGS1/2"/>
</dbReference>
<evidence type="ECO:0000256" key="3">
    <source>
        <dbReference type="RuleBase" id="RU362118"/>
    </source>
</evidence>
<dbReference type="InterPro" id="IPR015424">
    <property type="entry name" value="PyrdxlP-dep_Trfase"/>
</dbReference>
<evidence type="ECO:0008006" key="6">
    <source>
        <dbReference type="Google" id="ProtNLM"/>
    </source>
</evidence>
<dbReference type="GO" id="GO:0030170">
    <property type="term" value="F:pyridoxal phosphate binding"/>
    <property type="evidence" value="ECO:0007669"/>
    <property type="project" value="InterPro"/>
</dbReference>
<evidence type="ECO:0000256" key="2">
    <source>
        <dbReference type="ARBA" id="ARBA00022898"/>
    </source>
</evidence>
<dbReference type="GO" id="GO:0009086">
    <property type="term" value="P:methionine biosynthetic process"/>
    <property type="evidence" value="ECO:0007669"/>
    <property type="project" value="InterPro"/>
</dbReference>
<dbReference type="GO" id="GO:0019346">
    <property type="term" value="P:transsulfuration"/>
    <property type="evidence" value="ECO:0007669"/>
    <property type="project" value="InterPro"/>
</dbReference>
<sequence length="73" mass="8235">NAAYLIIRGMKTLHLRVQQQNSTALRMAKILEAHPKVKRVHYPGLKSHPEHHIATQQMTGFGGVVSFEVCVFL</sequence>
<keyword evidence="5" id="KW-1185">Reference proteome</keyword>
<keyword evidence="2 3" id="KW-0663">Pyridoxal phosphate</keyword>
<proteinExistence type="inferred from homology"/>
<name>A0A067FZ60_CITSI</name>